<sequence length="119" mass="12671">MAGPVSIADLAESVSMYLDEIAPGLSGRQAFHGKVARNVLAIIAREARAVSLAAEGDWYAARTGATGEAARREYCRLIRSGDVDPFDDGLVARMSTFVAARLAVDNPGFSTLARLQETE</sequence>
<feature type="domain" description="DUF6285" evidence="1">
    <location>
        <begin position="23"/>
        <end position="109"/>
    </location>
</feature>
<dbReference type="RefSeq" id="WP_218445205.1">
    <property type="nucleotide sequence ID" value="NZ_JAGSPA010000002.1"/>
</dbReference>
<evidence type="ECO:0000259" key="1">
    <source>
        <dbReference type="Pfam" id="PF19802"/>
    </source>
</evidence>
<reference evidence="2 3" key="1">
    <citation type="submission" date="2021-04" db="EMBL/GenBank/DDBJ databases">
        <authorList>
            <person name="Pira H."/>
            <person name="Risdian C."/>
            <person name="Wink J."/>
        </authorList>
    </citation>
    <scope>NUCLEOTIDE SEQUENCE [LARGE SCALE GENOMIC DNA]</scope>
    <source>
        <strain evidence="2 3">WHA3</strain>
    </source>
</reference>
<name>A0ABS6SDR3_9SPHN</name>
<dbReference type="Proteomes" id="UP000722336">
    <property type="component" value="Unassembled WGS sequence"/>
</dbReference>
<accession>A0ABS6SDR3</accession>
<proteinExistence type="predicted"/>
<gene>
    <name evidence="2" type="ORF">KCG44_07100</name>
</gene>
<comment type="caution">
    <text evidence="2">The sequence shown here is derived from an EMBL/GenBank/DDBJ whole genome shotgun (WGS) entry which is preliminary data.</text>
</comment>
<evidence type="ECO:0000313" key="3">
    <source>
        <dbReference type="Proteomes" id="UP000722336"/>
    </source>
</evidence>
<keyword evidence="3" id="KW-1185">Reference proteome</keyword>
<organism evidence="2 3">
    <name type="scientific">Pacificimonas pallii</name>
    <dbReference type="NCBI Taxonomy" id="2827236"/>
    <lineage>
        <taxon>Bacteria</taxon>
        <taxon>Pseudomonadati</taxon>
        <taxon>Pseudomonadota</taxon>
        <taxon>Alphaproteobacteria</taxon>
        <taxon>Sphingomonadales</taxon>
        <taxon>Sphingosinicellaceae</taxon>
        <taxon>Pacificimonas</taxon>
    </lineage>
</organism>
<dbReference type="Pfam" id="PF19802">
    <property type="entry name" value="DUF6285"/>
    <property type="match status" value="1"/>
</dbReference>
<dbReference type="EMBL" id="JAGSPA010000002">
    <property type="protein sequence ID" value="MBV7256550.1"/>
    <property type="molecule type" value="Genomic_DNA"/>
</dbReference>
<dbReference type="InterPro" id="IPR046252">
    <property type="entry name" value="DUF6285"/>
</dbReference>
<protein>
    <recommendedName>
        <fullName evidence="1">DUF6285 domain-containing protein</fullName>
    </recommendedName>
</protein>
<evidence type="ECO:0000313" key="2">
    <source>
        <dbReference type="EMBL" id="MBV7256550.1"/>
    </source>
</evidence>